<keyword evidence="1" id="KW-0812">Transmembrane</keyword>
<keyword evidence="1" id="KW-1133">Transmembrane helix</keyword>
<evidence type="ECO:0000313" key="5">
    <source>
        <dbReference type="Proteomes" id="UP001499909"/>
    </source>
</evidence>
<sequence length="261" mass="29730">MKVNTSQPARPLTHRLRWAVLPVLAVLTCAPAPAVGARPGPGPPLALPADRTTPVRLRQPAPARLRAFRQQTEFQYVEPVAAETSAWSLFWRQLREWLAGLFARPGYRYGGRYAVYAAFGLAFLYVLLRVLQLDFTNVFGRTARPLPLHYEASTEDIHGIDFTTRLTEAEAVGNYRLAVRLGYLLVLHTLTTRHLIDWQPEKTNHDYLQQLTNTPWQTGFATLTRQFEYVWYGEQRLTAGSYAPVREARQQFLDVLFHPAA</sequence>
<dbReference type="EMBL" id="BAABDH010000106">
    <property type="protein sequence ID" value="GAA3949160.1"/>
    <property type="molecule type" value="Genomic_DNA"/>
</dbReference>
<dbReference type="RefSeq" id="WP_345116600.1">
    <property type="nucleotide sequence ID" value="NZ_BAABDH010000106.1"/>
</dbReference>
<organism evidence="4 5">
    <name type="scientific">Hymenobacter algoricola</name>
    <dbReference type="NCBI Taxonomy" id="486267"/>
    <lineage>
        <taxon>Bacteria</taxon>
        <taxon>Pseudomonadati</taxon>
        <taxon>Bacteroidota</taxon>
        <taxon>Cytophagia</taxon>
        <taxon>Cytophagales</taxon>
        <taxon>Hymenobacteraceae</taxon>
        <taxon>Hymenobacter</taxon>
    </lineage>
</organism>
<evidence type="ECO:0000259" key="3">
    <source>
        <dbReference type="Pfam" id="PF13559"/>
    </source>
</evidence>
<dbReference type="Proteomes" id="UP001499909">
    <property type="component" value="Unassembled WGS sequence"/>
</dbReference>
<evidence type="ECO:0000313" key="4">
    <source>
        <dbReference type="EMBL" id="GAA3949160.1"/>
    </source>
</evidence>
<feature type="domain" description="Protein-glutamine gamma-glutamyltransferase-like C-terminal" evidence="3">
    <location>
        <begin position="183"/>
        <end position="248"/>
    </location>
</feature>
<keyword evidence="1" id="KW-0472">Membrane</keyword>
<dbReference type="Pfam" id="PF13559">
    <property type="entry name" value="DUF4129"/>
    <property type="match status" value="1"/>
</dbReference>
<protein>
    <submittedName>
        <fullName evidence="4">DUF4129 domain-containing protein</fullName>
    </submittedName>
</protein>
<feature type="transmembrane region" description="Helical" evidence="1">
    <location>
        <begin position="113"/>
        <end position="131"/>
    </location>
</feature>
<gene>
    <name evidence="4" type="ORF">GCM10022406_33710</name>
</gene>
<keyword evidence="5" id="KW-1185">Reference proteome</keyword>
<evidence type="ECO:0000256" key="2">
    <source>
        <dbReference type="SAM" id="SignalP"/>
    </source>
</evidence>
<feature type="signal peptide" evidence="2">
    <location>
        <begin position="1"/>
        <end position="34"/>
    </location>
</feature>
<accession>A0ABP7NLB7</accession>
<dbReference type="InterPro" id="IPR025403">
    <property type="entry name" value="TgpA-like_C"/>
</dbReference>
<proteinExistence type="predicted"/>
<keyword evidence="2" id="KW-0732">Signal</keyword>
<feature type="chain" id="PRO_5046180210" evidence="2">
    <location>
        <begin position="35"/>
        <end position="261"/>
    </location>
</feature>
<comment type="caution">
    <text evidence="4">The sequence shown here is derived from an EMBL/GenBank/DDBJ whole genome shotgun (WGS) entry which is preliminary data.</text>
</comment>
<evidence type="ECO:0000256" key="1">
    <source>
        <dbReference type="SAM" id="Phobius"/>
    </source>
</evidence>
<name>A0ABP7NLB7_9BACT</name>
<reference evidence="5" key="1">
    <citation type="journal article" date="2019" name="Int. J. Syst. Evol. Microbiol.">
        <title>The Global Catalogue of Microorganisms (GCM) 10K type strain sequencing project: providing services to taxonomists for standard genome sequencing and annotation.</title>
        <authorList>
            <consortium name="The Broad Institute Genomics Platform"/>
            <consortium name="The Broad Institute Genome Sequencing Center for Infectious Disease"/>
            <person name="Wu L."/>
            <person name="Ma J."/>
        </authorList>
    </citation>
    <scope>NUCLEOTIDE SEQUENCE [LARGE SCALE GENOMIC DNA]</scope>
    <source>
        <strain evidence="5">JCM 17214</strain>
    </source>
</reference>